<dbReference type="Pfam" id="PF14907">
    <property type="entry name" value="NTP_transf_5"/>
    <property type="match status" value="1"/>
</dbReference>
<dbReference type="EMBL" id="JAAGAB010000002">
    <property type="protein sequence ID" value="NDV01343.1"/>
    <property type="molecule type" value="Genomic_DNA"/>
</dbReference>
<keyword evidence="2" id="KW-1185">Reference proteome</keyword>
<sequence length="359" mass="39622">MIEVERHYADVLQRDCRPASALLVEALRRRAGLPDSRLGEGAEEVDPTTLLHVARLNQVTLALATLRDWTGFEAIAPTVDMTRLRTVAINRKGLALTRRIAAEFEAAGLPYLVLKGPLSQVTLYGDPCVKPSGDSDFYVGAGDLPTARRILAQQGFKGGGGNLSAWWIHGLGEQHFQDDAGNVVDLHHRLQQPGGVRLRDEEQVLTEREIQSFEGAQYTVPSSHDVICLTAISLTRALYGREPGGRYLLDLARISRDLAPDQLSDLLAHAKAQGIEGTILFALQLTCAVLGPLPIVLPRHPLSLEDCALREMALIPWTSGLPWPRRRELLWLFCERRPFPFLAEAGRSGMADVLRRILS</sequence>
<proteinExistence type="predicted"/>
<dbReference type="AlphaFoldDB" id="A0A6B2JIV9"/>
<evidence type="ECO:0000313" key="1">
    <source>
        <dbReference type="EMBL" id="NDV01343.1"/>
    </source>
</evidence>
<accession>A0A6B2JIV9</accession>
<name>A0A6B2JIV9_9RHOB</name>
<comment type="caution">
    <text evidence="1">The sequence shown here is derived from an EMBL/GenBank/DDBJ whole genome shotgun (WGS) entry which is preliminary data.</text>
</comment>
<dbReference type="InterPro" id="IPR039498">
    <property type="entry name" value="NTP_transf_5"/>
</dbReference>
<reference evidence="1 2" key="1">
    <citation type="submission" date="2020-02" db="EMBL/GenBank/DDBJ databases">
        <title>Pseudoroseicyclus tamarix, sp. nov., isolated from offshore sediment of a Tamarix chinensis forest.</title>
        <authorList>
            <person name="Gai Y."/>
        </authorList>
    </citation>
    <scope>NUCLEOTIDE SEQUENCE [LARGE SCALE GENOMIC DNA]</scope>
    <source>
        <strain evidence="1 2">CLL3-39</strain>
    </source>
</reference>
<protein>
    <submittedName>
        <fullName evidence="1">Nucleotidyltransferase family protein</fullName>
    </submittedName>
</protein>
<dbReference type="Proteomes" id="UP000474757">
    <property type="component" value="Unassembled WGS sequence"/>
</dbReference>
<dbReference type="GO" id="GO:0016740">
    <property type="term" value="F:transferase activity"/>
    <property type="evidence" value="ECO:0007669"/>
    <property type="project" value="UniProtKB-KW"/>
</dbReference>
<evidence type="ECO:0000313" key="2">
    <source>
        <dbReference type="Proteomes" id="UP000474757"/>
    </source>
</evidence>
<dbReference type="RefSeq" id="WP_163893043.1">
    <property type="nucleotide sequence ID" value="NZ_JAAFYS010000002.1"/>
</dbReference>
<keyword evidence="1" id="KW-0808">Transferase</keyword>
<gene>
    <name evidence="1" type="ORF">GZA08_10240</name>
</gene>
<organism evidence="1 2">
    <name type="scientific">Pseudoroseicyclus tamaricis</name>
    <dbReference type="NCBI Taxonomy" id="2705421"/>
    <lineage>
        <taxon>Bacteria</taxon>
        <taxon>Pseudomonadati</taxon>
        <taxon>Pseudomonadota</taxon>
        <taxon>Alphaproteobacteria</taxon>
        <taxon>Rhodobacterales</taxon>
        <taxon>Paracoccaceae</taxon>
        <taxon>Pseudoroseicyclus</taxon>
    </lineage>
</organism>